<evidence type="ECO:0008006" key="3">
    <source>
        <dbReference type="Google" id="ProtNLM"/>
    </source>
</evidence>
<reference evidence="1 2" key="1">
    <citation type="submission" date="2023-08" db="EMBL/GenBank/DDBJ databases">
        <title>Arthrobacter horti sp. nov., isolated from forest soil.</title>
        <authorList>
            <person name="Park M."/>
        </authorList>
    </citation>
    <scope>NUCLEOTIDE SEQUENCE [LARGE SCALE GENOMIC DNA]</scope>
    <source>
        <strain evidence="1 2">YJM1</strain>
    </source>
</reference>
<gene>
    <name evidence="1" type="ORF">Q9R02_01705</name>
</gene>
<accession>A0ABT9IJV7</accession>
<keyword evidence="2" id="KW-1185">Reference proteome</keyword>
<organism evidence="1 2">
    <name type="scientific">Arthrobacter horti</name>
    <dbReference type="NCBI Taxonomy" id="3068273"/>
    <lineage>
        <taxon>Bacteria</taxon>
        <taxon>Bacillati</taxon>
        <taxon>Actinomycetota</taxon>
        <taxon>Actinomycetes</taxon>
        <taxon>Micrococcales</taxon>
        <taxon>Micrococcaceae</taxon>
        <taxon>Arthrobacter</taxon>
    </lineage>
</organism>
<dbReference type="EMBL" id="JAVALS010000001">
    <property type="protein sequence ID" value="MDP5225871.1"/>
    <property type="molecule type" value="Genomic_DNA"/>
</dbReference>
<sequence>MIELNVLVEAIAVDLGDPANWVPPVEFPDSLALCALNSSYSLRASTAAANNVLDQYRALRPTANTDSGLDLIAAMDAAGGPVTFAAAVLDNKSKLPGTMRVRPEGIYEGLTKLAALKAPVTTAEQLRNAVAGDDSSAERAWRSVKGFGPLAWSYLIMNAGVTSETKPDVMVQRYLKRALGGGKKLTAARTRELLQLAAAELSVTPRALDRAIWKHESPSR</sequence>
<protein>
    <recommendedName>
        <fullName evidence="3">HhH-GPD domain-containing protein</fullName>
    </recommendedName>
</protein>
<comment type="caution">
    <text evidence="1">The sequence shown here is derived from an EMBL/GenBank/DDBJ whole genome shotgun (WGS) entry which is preliminary data.</text>
</comment>
<dbReference type="RefSeq" id="WP_305994908.1">
    <property type="nucleotide sequence ID" value="NZ_JAVALS010000001.1"/>
</dbReference>
<proteinExistence type="predicted"/>
<name>A0ABT9IJV7_9MICC</name>
<dbReference type="Proteomes" id="UP001232725">
    <property type="component" value="Unassembled WGS sequence"/>
</dbReference>
<evidence type="ECO:0000313" key="1">
    <source>
        <dbReference type="EMBL" id="MDP5225871.1"/>
    </source>
</evidence>
<evidence type="ECO:0000313" key="2">
    <source>
        <dbReference type="Proteomes" id="UP001232725"/>
    </source>
</evidence>